<name>A0ABY8WSZ8_9ACTN</name>
<dbReference type="InterPro" id="IPR046268">
    <property type="entry name" value="DUF6301"/>
</dbReference>
<dbReference type="Pfam" id="PF19818">
    <property type="entry name" value="DUF6301"/>
    <property type="match status" value="1"/>
</dbReference>
<gene>
    <name evidence="1" type="ORF">ACTOB_003795</name>
</gene>
<dbReference type="RefSeq" id="WP_284921585.1">
    <property type="nucleotide sequence ID" value="NZ_CP126980.1"/>
</dbReference>
<keyword evidence="2" id="KW-1185">Reference proteome</keyword>
<reference evidence="1 2" key="1">
    <citation type="submission" date="2023-06" db="EMBL/GenBank/DDBJ databases">
        <authorList>
            <person name="Yushchuk O."/>
            <person name="Binda E."/>
            <person name="Ruckert-Reed C."/>
            <person name="Fedorenko V."/>
            <person name="Kalinowski J."/>
            <person name="Marinelli F."/>
        </authorList>
    </citation>
    <scope>NUCLEOTIDE SEQUENCE [LARGE SCALE GENOMIC DNA]</scope>
    <source>
        <strain evidence="1 2">NRRL 3884</strain>
    </source>
</reference>
<sequence length="159" mass="17168">MAGWRALDEPTISRAAANLLSAERWLLTATLTEVAAGLGWTVTRFKPERPRIGAFLDAGHGLGPTGAYFRLDGDARVREISMNITEEIAADAPGADDFKQDIFGTAASALTDAHGRPSELHPGAEPEIWWRRDTATFRLVTKSDAIALQLTPNTLLVGD</sequence>
<proteinExistence type="predicted"/>
<accession>A0ABY8WSZ8</accession>
<evidence type="ECO:0000313" key="1">
    <source>
        <dbReference type="EMBL" id="WIN00112.1"/>
    </source>
</evidence>
<protein>
    <submittedName>
        <fullName evidence="1">DUF6301 family protein</fullName>
    </submittedName>
</protein>
<dbReference type="EMBL" id="CP126980">
    <property type="protein sequence ID" value="WIN00112.1"/>
    <property type="molecule type" value="Genomic_DNA"/>
</dbReference>
<evidence type="ECO:0000313" key="2">
    <source>
        <dbReference type="Proteomes" id="UP001240150"/>
    </source>
</evidence>
<dbReference type="Proteomes" id="UP001240150">
    <property type="component" value="Chromosome"/>
</dbReference>
<organism evidence="1 2">
    <name type="scientific">Actinoplanes oblitus</name>
    <dbReference type="NCBI Taxonomy" id="3040509"/>
    <lineage>
        <taxon>Bacteria</taxon>
        <taxon>Bacillati</taxon>
        <taxon>Actinomycetota</taxon>
        <taxon>Actinomycetes</taxon>
        <taxon>Micromonosporales</taxon>
        <taxon>Micromonosporaceae</taxon>
        <taxon>Actinoplanes</taxon>
    </lineage>
</organism>